<feature type="chain" id="PRO_5006711460" evidence="1">
    <location>
        <begin position="17"/>
        <end position="104"/>
    </location>
</feature>
<sequence>MKYLVVVASILAIAAADTPVTGNWALYCGSSCNGASQVASGTLTSGNLCASLSSPYAYCRLEGDDFFRATLSPEADCGTSAVTISPGDCTNSGNWLSHTITAML</sequence>
<organism evidence="2 3">
    <name type="scientific">Talaromyces islandicus</name>
    <name type="common">Penicillium islandicum</name>
    <dbReference type="NCBI Taxonomy" id="28573"/>
    <lineage>
        <taxon>Eukaryota</taxon>
        <taxon>Fungi</taxon>
        <taxon>Dikarya</taxon>
        <taxon>Ascomycota</taxon>
        <taxon>Pezizomycotina</taxon>
        <taxon>Eurotiomycetes</taxon>
        <taxon>Eurotiomycetidae</taxon>
        <taxon>Eurotiales</taxon>
        <taxon>Trichocomaceae</taxon>
        <taxon>Talaromyces</taxon>
        <taxon>Talaromyces sect. Islandici</taxon>
    </lineage>
</organism>
<evidence type="ECO:0000313" key="3">
    <source>
        <dbReference type="Proteomes" id="UP000054383"/>
    </source>
</evidence>
<dbReference type="OMA" id="YCYLEAD"/>
<dbReference type="Proteomes" id="UP000054383">
    <property type="component" value="Unassembled WGS sequence"/>
</dbReference>
<protein>
    <submittedName>
        <fullName evidence="2">Uncharacterized protein</fullName>
    </submittedName>
</protein>
<keyword evidence="1" id="KW-0732">Signal</keyword>
<reference evidence="2 3" key="1">
    <citation type="submission" date="2015-04" db="EMBL/GenBank/DDBJ databases">
        <authorList>
            <person name="Syromyatnikov M.Y."/>
            <person name="Popov V.N."/>
        </authorList>
    </citation>
    <scope>NUCLEOTIDE SEQUENCE [LARGE SCALE GENOMIC DNA]</scope>
    <source>
        <strain evidence="2">WF-38-12</strain>
    </source>
</reference>
<dbReference type="AlphaFoldDB" id="A0A0U1M217"/>
<accession>A0A0U1M217</accession>
<feature type="signal peptide" evidence="1">
    <location>
        <begin position="1"/>
        <end position="16"/>
    </location>
</feature>
<keyword evidence="3" id="KW-1185">Reference proteome</keyword>
<dbReference type="EMBL" id="CVMT01000006">
    <property type="protein sequence ID" value="CRG89623.1"/>
    <property type="molecule type" value="Genomic_DNA"/>
</dbReference>
<gene>
    <name evidence="2" type="ORF">PISL3812_06662</name>
</gene>
<proteinExistence type="predicted"/>
<evidence type="ECO:0000256" key="1">
    <source>
        <dbReference type="SAM" id="SignalP"/>
    </source>
</evidence>
<evidence type="ECO:0000313" key="2">
    <source>
        <dbReference type="EMBL" id="CRG89623.1"/>
    </source>
</evidence>
<name>A0A0U1M217_TALIS</name>
<dbReference type="OrthoDB" id="5219036at2759"/>